<name>A0A9P0Q9Z6_ACAOB</name>
<accession>A0A9P0Q9Z6</accession>
<dbReference type="EMBL" id="CAKOFQ010008627">
    <property type="protein sequence ID" value="CAH2015171.1"/>
    <property type="molecule type" value="Genomic_DNA"/>
</dbReference>
<evidence type="ECO:0000256" key="1">
    <source>
        <dbReference type="SAM" id="MobiDB-lite"/>
    </source>
</evidence>
<organism evidence="2 3">
    <name type="scientific">Acanthoscelides obtectus</name>
    <name type="common">Bean weevil</name>
    <name type="synonym">Bruchus obtectus</name>
    <dbReference type="NCBI Taxonomy" id="200917"/>
    <lineage>
        <taxon>Eukaryota</taxon>
        <taxon>Metazoa</taxon>
        <taxon>Ecdysozoa</taxon>
        <taxon>Arthropoda</taxon>
        <taxon>Hexapoda</taxon>
        <taxon>Insecta</taxon>
        <taxon>Pterygota</taxon>
        <taxon>Neoptera</taxon>
        <taxon>Endopterygota</taxon>
        <taxon>Coleoptera</taxon>
        <taxon>Polyphaga</taxon>
        <taxon>Cucujiformia</taxon>
        <taxon>Chrysomeloidea</taxon>
        <taxon>Chrysomelidae</taxon>
        <taxon>Bruchinae</taxon>
        <taxon>Bruchini</taxon>
        <taxon>Acanthoscelides</taxon>
    </lineage>
</organism>
<evidence type="ECO:0000313" key="3">
    <source>
        <dbReference type="Proteomes" id="UP001152888"/>
    </source>
</evidence>
<protein>
    <submittedName>
        <fullName evidence="2">Uncharacterized protein</fullName>
    </submittedName>
</protein>
<gene>
    <name evidence="2" type="ORF">ACAOBT_LOCUS34578</name>
</gene>
<dbReference type="Proteomes" id="UP001152888">
    <property type="component" value="Unassembled WGS sequence"/>
</dbReference>
<evidence type="ECO:0000313" key="2">
    <source>
        <dbReference type="EMBL" id="CAH2015171.1"/>
    </source>
</evidence>
<sequence length="130" mass="13940">MKKVVPAVLEAASLGAFNKYINLTAANSPTTDAGAKKNKGTGLKENKPAHASSNIIKGSSKDNSFISAAEDCRTYYVGNVSTKSSEKLKQFLMEHNIPVIACDQTVSNKEATSTGLSYKISVKPVCREHF</sequence>
<proteinExistence type="predicted"/>
<feature type="region of interest" description="Disordered" evidence="1">
    <location>
        <begin position="27"/>
        <end position="56"/>
    </location>
</feature>
<reference evidence="2" key="1">
    <citation type="submission" date="2022-03" db="EMBL/GenBank/DDBJ databases">
        <authorList>
            <person name="Sayadi A."/>
        </authorList>
    </citation>
    <scope>NUCLEOTIDE SEQUENCE</scope>
</reference>
<keyword evidence="3" id="KW-1185">Reference proteome</keyword>
<dbReference type="AlphaFoldDB" id="A0A9P0Q9Z6"/>
<comment type="caution">
    <text evidence="2">The sequence shown here is derived from an EMBL/GenBank/DDBJ whole genome shotgun (WGS) entry which is preliminary data.</text>
</comment>